<dbReference type="GO" id="GO:0004672">
    <property type="term" value="F:protein kinase activity"/>
    <property type="evidence" value="ECO:0000318"/>
    <property type="project" value="GO_Central"/>
</dbReference>
<proteinExistence type="predicted"/>
<dbReference type="PANTHER" id="PTHR14030">
    <property type="entry name" value="MITOTIC CHECKPOINT SERINE/THREONINE-PROTEIN KINASE BUB1"/>
    <property type="match status" value="1"/>
</dbReference>
<evidence type="ECO:0000313" key="3">
    <source>
        <dbReference type="EMBL" id="OAY38380.1"/>
    </source>
</evidence>
<dbReference type="OMA" id="AQTFETD"/>
<reference evidence="4" key="1">
    <citation type="journal article" date="2016" name="Nat. Biotechnol.">
        <title>Sequencing wild and cultivated cassava and related species reveals extensive interspecific hybridization and genetic diversity.</title>
        <authorList>
            <person name="Bredeson J.V."/>
            <person name="Lyons J.B."/>
            <person name="Prochnik S.E."/>
            <person name="Wu G.A."/>
            <person name="Ha C.M."/>
            <person name="Edsinger-Gonzales E."/>
            <person name="Grimwood J."/>
            <person name="Schmutz J."/>
            <person name="Rabbi I.Y."/>
            <person name="Egesi C."/>
            <person name="Nauluvula P."/>
            <person name="Lebot V."/>
            <person name="Ndunguru J."/>
            <person name="Mkamilo G."/>
            <person name="Bart R.S."/>
            <person name="Setter T.L."/>
            <person name="Gleadow R.M."/>
            <person name="Kulakow P."/>
            <person name="Ferguson M.E."/>
            <person name="Rounsley S."/>
            <person name="Rokhsar D.S."/>
        </authorList>
    </citation>
    <scope>NUCLEOTIDE SEQUENCE [LARGE SCALE GENOMIC DNA]</scope>
    <source>
        <strain evidence="4">cv. AM560-2</strain>
    </source>
</reference>
<evidence type="ECO:0000256" key="1">
    <source>
        <dbReference type="SAM" id="MobiDB-lite"/>
    </source>
</evidence>
<comment type="caution">
    <text evidence="3">The sequence shown here is derived from an EMBL/GenBank/DDBJ whole genome shotgun (WGS) entry which is preliminary data.</text>
</comment>
<dbReference type="GO" id="GO:0051754">
    <property type="term" value="P:meiotic sister chromatid cohesion, centromeric"/>
    <property type="evidence" value="ECO:0000318"/>
    <property type="project" value="GO_Central"/>
</dbReference>
<dbReference type="SMART" id="SM00777">
    <property type="entry name" value="Mad3_BUB1_I"/>
    <property type="match status" value="1"/>
</dbReference>
<feature type="compositionally biased region" description="Basic and acidic residues" evidence="1">
    <location>
        <begin position="173"/>
        <end position="182"/>
    </location>
</feature>
<keyword evidence="4" id="KW-1185">Reference proteome</keyword>
<dbReference type="Proteomes" id="UP000091857">
    <property type="component" value="Chromosome 10"/>
</dbReference>
<organism evidence="3 4">
    <name type="scientific">Manihot esculenta</name>
    <name type="common">Cassava</name>
    <name type="synonym">Jatropha manihot</name>
    <dbReference type="NCBI Taxonomy" id="3983"/>
    <lineage>
        <taxon>Eukaryota</taxon>
        <taxon>Viridiplantae</taxon>
        <taxon>Streptophyta</taxon>
        <taxon>Embryophyta</taxon>
        <taxon>Tracheophyta</taxon>
        <taxon>Spermatophyta</taxon>
        <taxon>Magnoliopsida</taxon>
        <taxon>eudicotyledons</taxon>
        <taxon>Gunneridae</taxon>
        <taxon>Pentapetalae</taxon>
        <taxon>rosids</taxon>
        <taxon>fabids</taxon>
        <taxon>Malpighiales</taxon>
        <taxon>Euphorbiaceae</taxon>
        <taxon>Crotonoideae</taxon>
        <taxon>Manihoteae</taxon>
        <taxon>Manihot</taxon>
    </lineage>
</organism>
<feature type="compositionally biased region" description="Polar residues" evidence="1">
    <location>
        <begin position="390"/>
        <end position="406"/>
    </location>
</feature>
<dbReference type="Pfam" id="PF08311">
    <property type="entry name" value="Mad3_BUB1_I"/>
    <property type="match status" value="1"/>
</dbReference>
<dbReference type="FunFam" id="1.25.40.430:FF:000005">
    <property type="entry name" value="Mad3/BUB1 homology region 1"/>
    <property type="match status" value="1"/>
</dbReference>
<dbReference type="InterPro" id="IPR013212">
    <property type="entry name" value="Mad3/Bub1_I"/>
</dbReference>
<dbReference type="OrthoDB" id="248495at2759"/>
<dbReference type="AlphaFoldDB" id="A0A2C9V224"/>
<evidence type="ECO:0000313" key="4">
    <source>
        <dbReference type="Proteomes" id="UP000091857"/>
    </source>
</evidence>
<feature type="region of interest" description="Disordered" evidence="1">
    <location>
        <begin position="307"/>
        <end position="352"/>
    </location>
</feature>
<evidence type="ECO:0000259" key="2">
    <source>
        <dbReference type="PROSITE" id="PS51489"/>
    </source>
</evidence>
<feature type="region of interest" description="Disordered" evidence="1">
    <location>
        <begin position="495"/>
        <end position="544"/>
    </location>
</feature>
<name>A0A2C9V224_MANES</name>
<dbReference type="InterPro" id="IPR015661">
    <property type="entry name" value="Bub1/Mad3"/>
</dbReference>
<dbReference type="PROSITE" id="PS51489">
    <property type="entry name" value="BUB1_N"/>
    <property type="match status" value="1"/>
</dbReference>
<feature type="region of interest" description="Disordered" evidence="1">
    <location>
        <begin position="380"/>
        <end position="406"/>
    </location>
</feature>
<dbReference type="EMBL" id="CM004396">
    <property type="protein sequence ID" value="OAY38380.1"/>
    <property type="molecule type" value="Genomic_DNA"/>
</dbReference>
<feature type="region of interest" description="Disordered" evidence="1">
    <location>
        <begin position="155"/>
        <end position="182"/>
    </location>
</feature>
<feature type="domain" description="BUB1 N-terminal" evidence="2">
    <location>
        <begin position="14"/>
        <end position="169"/>
    </location>
</feature>
<feature type="compositionally biased region" description="Basic residues" evidence="1">
    <location>
        <begin position="155"/>
        <end position="171"/>
    </location>
</feature>
<gene>
    <name evidence="3" type="ORF">MANES_10G009800v8</name>
</gene>
<dbReference type="PANTHER" id="PTHR14030:SF2">
    <property type="entry name" value="OS11G0128700 PROTEIN"/>
    <property type="match status" value="1"/>
</dbReference>
<dbReference type="Gene3D" id="1.25.40.430">
    <property type="match status" value="1"/>
</dbReference>
<protein>
    <recommendedName>
        <fullName evidence="2">BUB1 N-terminal domain-containing protein</fullName>
    </recommendedName>
</protein>
<sequence>MASNSPHNDLFSALISDIKSYSGKDPLHPWLRGIKKMKATLPQNLLKEKLPRFLQKCTQTFESDRRYRNDLRYLRVWLELMDYVDEPRALLRTMEMNSIGSKRSLFYQAYALYYEKMKKFEEAEQMYHLGVQNLAEPVDELQKSYEQFLQRMQRHRNKKIQGGRPGRKPLSSRKTEENKENACNIEEKHKKLLDTSSQNMKLQNESNNALILGNSCNVGIDGDSSVKKDHVQNIRPIDICEQQATTGRESRESMMFHGDDTVVVKFVDTAIVGKSEAEDACHHGLVDPTINMKEAMNAINSMFKEPLKTAPISRRSQRSRTKEHNLNSGFSVFVDENLDNGTESSDQREEEDISLIKHGRAQTFQLQQEPLKIFIDDEEIDENGDRPDGNDNSEQSEAQNQGEGSCSSAARLNAFVFPCPKDLTSESSDDLDSENSPQMKLREDTVVHRFVGSTILDEPAVENVWHHGLVDPTINLKEAMDDINNMFGKPIDFVRTKRPKKQEKPPVTKQDLGGFSILPDDDLEHQKGQPLPRSSSRSDTDLFEPTMFTKEAKDEINKLFGMPLDF</sequence>
<dbReference type="GO" id="GO:0007094">
    <property type="term" value="P:mitotic spindle assembly checkpoint signaling"/>
    <property type="evidence" value="ECO:0000318"/>
    <property type="project" value="GO_Central"/>
</dbReference>
<dbReference type="GO" id="GO:0000776">
    <property type="term" value="C:kinetochore"/>
    <property type="evidence" value="ECO:0000318"/>
    <property type="project" value="GO_Central"/>
</dbReference>
<dbReference type="Gramene" id="Manes.10G009800.1.v8.1">
    <property type="protein sequence ID" value="Manes.10G009800.1.v8.1.CDS"/>
    <property type="gene ID" value="Manes.10G009800.v8.1"/>
</dbReference>
<accession>A0A2C9V224</accession>
<dbReference type="STRING" id="3983.A0A2C9V224"/>